<dbReference type="Pfam" id="PF03901">
    <property type="entry name" value="Glyco_transf_22"/>
    <property type="match status" value="1"/>
</dbReference>
<evidence type="ECO:0000256" key="4">
    <source>
        <dbReference type="ARBA" id="ARBA00022502"/>
    </source>
</evidence>
<evidence type="ECO:0000256" key="12">
    <source>
        <dbReference type="RuleBase" id="RU363075"/>
    </source>
</evidence>
<evidence type="ECO:0000313" key="14">
    <source>
        <dbReference type="Proteomes" id="UP001334248"/>
    </source>
</evidence>
<keyword evidence="4" id="KW-0337">GPI-anchor biosynthesis</keyword>
<feature type="transmembrane region" description="Helical" evidence="12">
    <location>
        <begin position="28"/>
        <end position="46"/>
    </location>
</feature>
<feature type="transmembrane region" description="Helical" evidence="12">
    <location>
        <begin position="343"/>
        <end position="363"/>
    </location>
</feature>
<comment type="pathway">
    <text evidence="2">Glycolipid biosynthesis; glycosylphosphatidylinositol-anchor biosynthesis.</text>
</comment>
<evidence type="ECO:0000256" key="11">
    <source>
        <dbReference type="ARBA" id="ARBA00024708"/>
    </source>
</evidence>
<feature type="transmembrane region" description="Helical" evidence="12">
    <location>
        <begin position="314"/>
        <end position="331"/>
    </location>
</feature>
<dbReference type="GeneID" id="89997508"/>
<sequence length="704" mass="78920">MPITPTSSSSTGGCPADVLPDVSRKKSSGSFIADNLLLILIAYRLVNALSIRTFFQPDEYYQSLEPAWWLAFGDSSGPWITWEWKNHLRSALHPALFAAIYRCADAISAALHLTPPARSVLLLAAPKTVQAIVAAIGDYYTVKLSYQVYGRSSYPAWCTIWLTVGSAWNWFISTRSFSNCLETTLTIVALYNWPFHWALGTDEVGFQVDRNVLRVRQRSTNDTASANAEKADVDETTRLRRSIFCASLAVILRPTNAIIWIILVVATFGRGIWHHGMHWEIGAFIKEGLICGSTVLALSGLVDRIFYDVWTFPLWHFFKFNVLQSLAVFYGNNNWHYYLSQGYPLLLIGAIVHAGLGLFYAIANRHEPSTVSIQSRLILHRLALVSLTLPAALSILSHKEVRFIYPVLPALHVLAAHPLSRILGYPDTIGKARIASPVRSNRIRNRIFIAVLIVINITIAHYTSLVHNAGLISVTDYLRNEFETHYLPQTHTYHPPASEHTTIGKNLTFAVLAPCHSIPWRSHLQYPPTEHSPGISGWALTCEPPLNLNATAKQTYMDEADQFYDDPVLWLKTHMSRDVPLGPKAPGVYAKQDDHQFTNPDRGVFLEQGEGGKCVGGKEARSMKSARECQRRAWPDYLVFFGQLEPLMRRVLEGSQYAECERLFNSHAHDDWRRSGDVVVWCLRPGGAGTESKKSGGIEGKREL</sequence>
<name>A0ABR0RS53_9EURO</name>
<dbReference type="RefSeq" id="XP_064731144.1">
    <property type="nucleotide sequence ID" value="XM_064872486.1"/>
</dbReference>
<evidence type="ECO:0000256" key="6">
    <source>
        <dbReference type="ARBA" id="ARBA00022679"/>
    </source>
</evidence>
<dbReference type="InterPro" id="IPR005599">
    <property type="entry name" value="GPI_mannosylTrfase"/>
</dbReference>
<organism evidence="13 14">
    <name type="scientific">Knufia obscura</name>
    <dbReference type="NCBI Taxonomy" id="1635080"/>
    <lineage>
        <taxon>Eukaryota</taxon>
        <taxon>Fungi</taxon>
        <taxon>Dikarya</taxon>
        <taxon>Ascomycota</taxon>
        <taxon>Pezizomycotina</taxon>
        <taxon>Eurotiomycetes</taxon>
        <taxon>Chaetothyriomycetidae</taxon>
        <taxon>Chaetothyriales</taxon>
        <taxon>Trichomeriaceae</taxon>
        <taxon>Knufia</taxon>
    </lineage>
</organism>
<keyword evidence="9 12" id="KW-1133">Transmembrane helix</keyword>
<keyword evidence="7 12" id="KW-0812">Transmembrane</keyword>
<evidence type="ECO:0000256" key="1">
    <source>
        <dbReference type="ARBA" id="ARBA00004477"/>
    </source>
</evidence>
<evidence type="ECO:0000256" key="2">
    <source>
        <dbReference type="ARBA" id="ARBA00004687"/>
    </source>
</evidence>
<evidence type="ECO:0000256" key="3">
    <source>
        <dbReference type="ARBA" id="ARBA00006065"/>
    </source>
</evidence>
<dbReference type="PANTHER" id="PTHR22760:SF4">
    <property type="entry name" value="GPI MANNOSYLTRANSFERASE 3"/>
    <property type="match status" value="1"/>
</dbReference>
<evidence type="ECO:0000256" key="8">
    <source>
        <dbReference type="ARBA" id="ARBA00022824"/>
    </source>
</evidence>
<dbReference type="EMBL" id="JAVHJV010000004">
    <property type="protein sequence ID" value="KAK5943054.1"/>
    <property type="molecule type" value="Genomic_DNA"/>
</dbReference>
<keyword evidence="6" id="KW-0808">Transferase</keyword>
<keyword evidence="14" id="KW-1185">Reference proteome</keyword>
<dbReference type="Proteomes" id="UP001334248">
    <property type="component" value="Unassembled WGS sequence"/>
</dbReference>
<proteinExistence type="inferred from homology"/>
<feature type="transmembrane region" description="Helical" evidence="12">
    <location>
        <begin position="243"/>
        <end position="269"/>
    </location>
</feature>
<feature type="transmembrane region" description="Helical" evidence="12">
    <location>
        <begin position="281"/>
        <end position="302"/>
    </location>
</feature>
<comment type="caution">
    <text evidence="13">The sequence shown here is derived from an EMBL/GenBank/DDBJ whole genome shotgun (WGS) entry which is preliminary data.</text>
</comment>
<comment type="subcellular location">
    <subcellularLocation>
        <location evidence="1 12">Endoplasmic reticulum membrane</location>
        <topology evidence="1 12">Multi-pass membrane protein</topology>
    </subcellularLocation>
</comment>
<evidence type="ECO:0000256" key="9">
    <source>
        <dbReference type="ARBA" id="ARBA00022989"/>
    </source>
</evidence>
<evidence type="ECO:0000313" key="13">
    <source>
        <dbReference type="EMBL" id="KAK5943054.1"/>
    </source>
</evidence>
<gene>
    <name evidence="13" type="primary">GPI10</name>
    <name evidence="13" type="ORF">PMZ80_004059</name>
</gene>
<reference evidence="13 14" key="1">
    <citation type="journal article" date="2023" name="Res Sq">
        <title>Genomic and morphological characterization of Knufia obscura isolated from the Mars 2020 spacecraft assembly facility.</title>
        <authorList>
            <person name="Chander A.M."/>
            <person name="Teixeira M.M."/>
            <person name="Singh N.K."/>
            <person name="Williams M.P."/>
            <person name="Parker C.W."/>
            <person name="Leo P."/>
            <person name="Stajich J.E."/>
            <person name="Torok T."/>
            <person name="Tighe S."/>
            <person name="Mason C.E."/>
            <person name="Venkateswaran K."/>
        </authorList>
    </citation>
    <scope>NUCLEOTIDE SEQUENCE [LARGE SCALE GENOMIC DNA]</scope>
    <source>
        <strain evidence="13 14">CCFEE 5817</strain>
    </source>
</reference>
<protein>
    <recommendedName>
        <fullName evidence="12">Mannosyltransferase</fullName>
        <ecNumber evidence="12">2.4.1.-</ecNumber>
    </recommendedName>
</protein>
<comment type="function">
    <text evidence="11">Mannosyltransferase involved in glycosylphosphatidylinositol-anchor biosynthesis. Transfers the third mannose to Man2-GlcN-acyl-PI during GPI precursor assembly.</text>
</comment>
<dbReference type="EC" id="2.4.1.-" evidence="12"/>
<keyword evidence="10 12" id="KW-0472">Membrane</keyword>
<comment type="similarity">
    <text evidence="3">Belongs to the glycosyltransferase 22 family. PIGB subfamily.</text>
</comment>
<evidence type="ECO:0000256" key="7">
    <source>
        <dbReference type="ARBA" id="ARBA00022692"/>
    </source>
</evidence>
<keyword evidence="8 12" id="KW-0256">Endoplasmic reticulum</keyword>
<dbReference type="PANTHER" id="PTHR22760">
    <property type="entry name" value="GLYCOSYLTRANSFERASE"/>
    <property type="match status" value="1"/>
</dbReference>
<keyword evidence="5 12" id="KW-0328">Glycosyltransferase</keyword>
<evidence type="ECO:0000256" key="5">
    <source>
        <dbReference type="ARBA" id="ARBA00022676"/>
    </source>
</evidence>
<feature type="transmembrane region" description="Helical" evidence="12">
    <location>
        <begin position="445"/>
        <end position="463"/>
    </location>
</feature>
<accession>A0ABR0RS53</accession>
<evidence type="ECO:0000256" key="10">
    <source>
        <dbReference type="ARBA" id="ARBA00023136"/>
    </source>
</evidence>